<accession>A0A7W7SKD3</accession>
<reference evidence="1 2" key="1">
    <citation type="submission" date="2020-08" db="EMBL/GenBank/DDBJ databases">
        <title>Sequencing the genomes of 1000 actinobacteria strains.</title>
        <authorList>
            <person name="Klenk H.-P."/>
        </authorList>
    </citation>
    <scope>NUCLEOTIDE SEQUENCE [LARGE SCALE GENOMIC DNA]</scope>
    <source>
        <strain evidence="1 2">DSM 44786</strain>
    </source>
</reference>
<keyword evidence="2" id="KW-1185">Reference proteome</keyword>
<dbReference type="RefSeq" id="WP_184926027.1">
    <property type="nucleotide sequence ID" value="NZ_JACHJR010000003.1"/>
</dbReference>
<dbReference type="Proteomes" id="UP000573327">
    <property type="component" value="Unassembled WGS sequence"/>
</dbReference>
<dbReference type="AlphaFoldDB" id="A0A7W7SKD3"/>
<evidence type="ECO:0000313" key="2">
    <source>
        <dbReference type="Proteomes" id="UP000573327"/>
    </source>
</evidence>
<sequence length="81" mass="8699">MSASLRLLPIIGNVRPTTSNSWSATEPISARELGLLIRADWCRSVRTSDGPNSPDGHLTYYALVEIDGDVLVVTGTATGER</sequence>
<proteinExistence type="predicted"/>
<comment type="caution">
    <text evidence="1">The sequence shown here is derived from an EMBL/GenBank/DDBJ whole genome shotgun (WGS) entry which is preliminary data.</text>
</comment>
<gene>
    <name evidence="1" type="ORF">F4556_007601</name>
</gene>
<dbReference type="EMBL" id="JACHJR010000003">
    <property type="protein sequence ID" value="MBB4951947.1"/>
    <property type="molecule type" value="Genomic_DNA"/>
</dbReference>
<protein>
    <submittedName>
        <fullName evidence="1">Uncharacterized protein</fullName>
    </submittedName>
</protein>
<evidence type="ECO:0000313" key="1">
    <source>
        <dbReference type="EMBL" id="MBB4951947.1"/>
    </source>
</evidence>
<name>A0A7W7SKD3_9ACTN</name>
<organism evidence="1 2">
    <name type="scientific">Kitasatospora gansuensis</name>
    <dbReference type="NCBI Taxonomy" id="258050"/>
    <lineage>
        <taxon>Bacteria</taxon>
        <taxon>Bacillati</taxon>
        <taxon>Actinomycetota</taxon>
        <taxon>Actinomycetes</taxon>
        <taxon>Kitasatosporales</taxon>
        <taxon>Streptomycetaceae</taxon>
        <taxon>Kitasatospora</taxon>
    </lineage>
</organism>